<comment type="cofactor">
    <cofactor evidence="1">
        <name>Mg(2+)</name>
        <dbReference type="ChEBI" id="CHEBI:18420"/>
    </cofactor>
</comment>
<dbReference type="FunFam" id="3.30.70.270:FF:000001">
    <property type="entry name" value="Diguanylate cyclase domain protein"/>
    <property type="match status" value="1"/>
</dbReference>
<sequence>MSSKKEQYQVHWLTGQFCDASHELMYRRSIQESMRLEYSFALSVAALVFGMFAISDYYLLGLTSQFYLLLIMRIVVVSICLLVAFGVRRWGGHGYRVWLHALPLWILATGIILIVPLRPDSLSTQITAVVVATMAFYLLIPNLLTVVTVASLYLNIGFLAVALQFTDIAPMAALRIALLLIMANVVGFFALLRLESLQRKQFALLHEERDQNHQLHKEIAHRKSLEEQLRVVAERDALTNLNNRGHFMKLAQGLLQRSQSDRAPFSLFMIDVDHFKHINDTWGHSHGDRVLMRIAEVCAASLRPTDVIGRFGGEEFVAALPNTSPSDAQMVAERLKKKVAELSLTEEMSKHCPSVTIGVAAVNTEEDNLESLIKRADQMLYVGKRGGRNQVVVCHDDVEEGRCTGS</sequence>
<keyword evidence="4" id="KW-0472">Membrane</keyword>
<dbReference type="Pfam" id="PF00990">
    <property type="entry name" value="GGDEF"/>
    <property type="match status" value="1"/>
</dbReference>
<reference evidence="7" key="1">
    <citation type="submission" date="2016-10" db="EMBL/GenBank/DDBJ databases">
        <authorList>
            <person name="Varghese N."/>
            <person name="Submissions S."/>
        </authorList>
    </citation>
    <scope>NUCLEOTIDE SEQUENCE [LARGE SCALE GENOMIC DNA]</scope>
    <source>
        <strain evidence="7">CGMCC 1.6494</strain>
    </source>
</reference>
<accession>A0A1G9Y5Y6</accession>
<dbReference type="STRING" id="416873.SAMN04487951_10222"/>
<feature type="transmembrane region" description="Helical" evidence="4">
    <location>
        <begin position="38"/>
        <end position="60"/>
    </location>
</feature>
<evidence type="ECO:0000313" key="6">
    <source>
        <dbReference type="EMBL" id="SDN04468.1"/>
    </source>
</evidence>
<dbReference type="InterPro" id="IPR043128">
    <property type="entry name" value="Rev_trsase/Diguanyl_cyclase"/>
</dbReference>
<gene>
    <name evidence="6" type="ORF">SAMN04487951_10222</name>
</gene>
<dbReference type="GO" id="GO:1902201">
    <property type="term" value="P:negative regulation of bacterial-type flagellum-dependent cell motility"/>
    <property type="evidence" value="ECO:0007669"/>
    <property type="project" value="TreeGrafter"/>
</dbReference>
<feature type="transmembrane region" description="Helical" evidence="4">
    <location>
        <begin position="172"/>
        <end position="192"/>
    </location>
</feature>
<evidence type="ECO:0000313" key="7">
    <source>
        <dbReference type="Proteomes" id="UP000199677"/>
    </source>
</evidence>
<feature type="transmembrane region" description="Helical" evidence="4">
    <location>
        <begin position="122"/>
        <end position="140"/>
    </location>
</feature>
<dbReference type="EC" id="2.7.7.65" evidence="2"/>
<evidence type="ECO:0000256" key="3">
    <source>
        <dbReference type="ARBA" id="ARBA00034247"/>
    </source>
</evidence>
<evidence type="ECO:0000259" key="5">
    <source>
        <dbReference type="PROSITE" id="PS50887"/>
    </source>
</evidence>
<dbReference type="InterPro" id="IPR029787">
    <property type="entry name" value="Nucleotide_cyclase"/>
</dbReference>
<proteinExistence type="predicted"/>
<dbReference type="InterPro" id="IPR050469">
    <property type="entry name" value="Diguanylate_Cyclase"/>
</dbReference>
<dbReference type="SMART" id="SM00267">
    <property type="entry name" value="GGDEF"/>
    <property type="match status" value="1"/>
</dbReference>
<dbReference type="SUPFAM" id="SSF55073">
    <property type="entry name" value="Nucleotide cyclase"/>
    <property type="match status" value="1"/>
</dbReference>
<evidence type="ECO:0000256" key="1">
    <source>
        <dbReference type="ARBA" id="ARBA00001946"/>
    </source>
</evidence>
<dbReference type="Proteomes" id="UP000199677">
    <property type="component" value="Unassembled WGS sequence"/>
</dbReference>
<feature type="transmembrane region" description="Helical" evidence="4">
    <location>
        <begin position="97"/>
        <end position="116"/>
    </location>
</feature>
<dbReference type="PROSITE" id="PS50887">
    <property type="entry name" value="GGDEF"/>
    <property type="match status" value="1"/>
</dbReference>
<feature type="domain" description="GGDEF" evidence="5">
    <location>
        <begin position="263"/>
        <end position="396"/>
    </location>
</feature>
<keyword evidence="7" id="KW-1185">Reference proteome</keyword>
<dbReference type="PANTHER" id="PTHR45138">
    <property type="entry name" value="REGULATORY COMPONENTS OF SENSORY TRANSDUCTION SYSTEM"/>
    <property type="match status" value="1"/>
</dbReference>
<name>A0A1G9Y5Y6_9GAMM</name>
<dbReference type="GO" id="GO:0052621">
    <property type="term" value="F:diguanylate cyclase activity"/>
    <property type="evidence" value="ECO:0007669"/>
    <property type="project" value="UniProtKB-EC"/>
</dbReference>
<feature type="transmembrane region" description="Helical" evidence="4">
    <location>
        <begin position="66"/>
        <end position="85"/>
    </location>
</feature>
<comment type="catalytic activity">
    <reaction evidence="3">
        <text>2 GTP = 3',3'-c-di-GMP + 2 diphosphate</text>
        <dbReference type="Rhea" id="RHEA:24898"/>
        <dbReference type="ChEBI" id="CHEBI:33019"/>
        <dbReference type="ChEBI" id="CHEBI:37565"/>
        <dbReference type="ChEBI" id="CHEBI:58805"/>
        <dbReference type="EC" id="2.7.7.65"/>
    </reaction>
</comment>
<dbReference type="PANTHER" id="PTHR45138:SF9">
    <property type="entry name" value="DIGUANYLATE CYCLASE DGCM-RELATED"/>
    <property type="match status" value="1"/>
</dbReference>
<organism evidence="6 7">
    <name type="scientific">Vreelandella arcis</name>
    <dbReference type="NCBI Taxonomy" id="416873"/>
    <lineage>
        <taxon>Bacteria</taxon>
        <taxon>Pseudomonadati</taxon>
        <taxon>Pseudomonadota</taxon>
        <taxon>Gammaproteobacteria</taxon>
        <taxon>Oceanospirillales</taxon>
        <taxon>Halomonadaceae</taxon>
        <taxon>Vreelandella</taxon>
    </lineage>
</organism>
<dbReference type="OrthoDB" id="5296913at2"/>
<evidence type="ECO:0000256" key="4">
    <source>
        <dbReference type="SAM" id="Phobius"/>
    </source>
</evidence>
<evidence type="ECO:0000256" key="2">
    <source>
        <dbReference type="ARBA" id="ARBA00012528"/>
    </source>
</evidence>
<dbReference type="Gene3D" id="3.30.70.270">
    <property type="match status" value="1"/>
</dbReference>
<dbReference type="InterPro" id="IPR000160">
    <property type="entry name" value="GGDEF_dom"/>
</dbReference>
<dbReference type="NCBIfam" id="TIGR00254">
    <property type="entry name" value="GGDEF"/>
    <property type="match status" value="1"/>
</dbReference>
<dbReference type="RefSeq" id="WP_089701987.1">
    <property type="nucleotide sequence ID" value="NZ_FNII01000002.1"/>
</dbReference>
<keyword evidence="4" id="KW-0812">Transmembrane</keyword>
<dbReference type="AlphaFoldDB" id="A0A1G9Y5Y6"/>
<protein>
    <recommendedName>
        <fullName evidence="2">diguanylate cyclase</fullName>
        <ecNumber evidence="2">2.7.7.65</ecNumber>
    </recommendedName>
</protein>
<dbReference type="CDD" id="cd01949">
    <property type="entry name" value="GGDEF"/>
    <property type="match status" value="1"/>
</dbReference>
<dbReference type="GO" id="GO:0043709">
    <property type="term" value="P:cell adhesion involved in single-species biofilm formation"/>
    <property type="evidence" value="ECO:0007669"/>
    <property type="project" value="TreeGrafter"/>
</dbReference>
<dbReference type="GO" id="GO:0005886">
    <property type="term" value="C:plasma membrane"/>
    <property type="evidence" value="ECO:0007669"/>
    <property type="project" value="TreeGrafter"/>
</dbReference>
<dbReference type="EMBL" id="FNII01000002">
    <property type="protein sequence ID" value="SDN04468.1"/>
    <property type="molecule type" value="Genomic_DNA"/>
</dbReference>
<keyword evidence="4" id="KW-1133">Transmembrane helix</keyword>